<organism evidence="1">
    <name type="scientific">marine metagenome</name>
    <dbReference type="NCBI Taxonomy" id="408172"/>
    <lineage>
        <taxon>unclassified sequences</taxon>
        <taxon>metagenomes</taxon>
        <taxon>ecological metagenomes</taxon>
    </lineage>
</organism>
<dbReference type="Pfam" id="PF05164">
    <property type="entry name" value="ZapA"/>
    <property type="match status" value="1"/>
</dbReference>
<dbReference type="InterPro" id="IPR036192">
    <property type="entry name" value="Cell_div_ZapA-like_sf"/>
</dbReference>
<evidence type="ECO:0000313" key="1">
    <source>
        <dbReference type="EMBL" id="SVA80222.1"/>
    </source>
</evidence>
<sequence>MQKIKLTIANRRYPLNVPSEQEEGLRTASKKIGIMIKHFEENYAVKDKQDVLAMCALQLATQSEQENLSEAKVNEEVSKRLDDLNKSVQEAIDF</sequence>
<name>A0A381YUC1_9ZZZZ</name>
<reference evidence="1" key="1">
    <citation type="submission" date="2018-05" db="EMBL/GenBank/DDBJ databases">
        <authorList>
            <person name="Lanie J.A."/>
            <person name="Ng W.-L."/>
            <person name="Kazmierczak K.M."/>
            <person name="Andrzejewski T.M."/>
            <person name="Davidsen T.M."/>
            <person name="Wayne K.J."/>
            <person name="Tettelin H."/>
            <person name="Glass J.I."/>
            <person name="Rusch D."/>
            <person name="Podicherti R."/>
            <person name="Tsui H.-C.T."/>
            <person name="Winkler M.E."/>
        </authorList>
    </citation>
    <scope>NUCLEOTIDE SEQUENCE</scope>
</reference>
<dbReference type="InterPro" id="IPR007838">
    <property type="entry name" value="Cell_div_ZapA-like"/>
</dbReference>
<dbReference type="AlphaFoldDB" id="A0A381YUC1"/>
<proteinExistence type="predicted"/>
<evidence type="ECO:0008006" key="2">
    <source>
        <dbReference type="Google" id="ProtNLM"/>
    </source>
</evidence>
<accession>A0A381YUC1</accession>
<dbReference type="SUPFAM" id="SSF102829">
    <property type="entry name" value="Cell division protein ZapA-like"/>
    <property type="match status" value="1"/>
</dbReference>
<protein>
    <recommendedName>
        <fullName evidence="2">Cell division protein ZapA</fullName>
    </recommendedName>
</protein>
<dbReference type="EMBL" id="UINC01019001">
    <property type="protein sequence ID" value="SVA80222.1"/>
    <property type="molecule type" value="Genomic_DNA"/>
</dbReference>
<gene>
    <name evidence="1" type="ORF">METZ01_LOCUS133076</name>
</gene>